<dbReference type="PANTHER" id="PTHR33991:SF1">
    <property type="entry name" value="DNA REPAIR PROTEIN RECO"/>
    <property type="match status" value="1"/>
</dbReference>
<dbReference type="Gene3D" id="2.40.50.140">
    <property type="entry name" value="Nucleic acid-binding proteins"/>
    <property type="match status" value="1"/>
</dbReference>
<dbReference type="NCBIfam" id="TIGR00613">
    <property type="entry name" value="reco"/>
    <property type="match status" value="1"/>
</dbReference>
<accession>A0A382Y3P1</accession>
<dbReference type="HAMAP" id="MF_00201">
    <property type="entry name" value="RecO"/>
    <property type="match status" value="1"/>
</dbReference>
<dbReference type="SUPFAM" id="SSF50249">
    <property type="entry name" value="Nucleic acid-binding proteins"/>
    <property type="match status" value="1"/>
</dbReference>
<dbReference type="InterPro" id="IPR042242">
    <property type="entry name" value="RecO_C"/>
</dbReference>
<keyword evidence="5" id="KW-0234">DNA repair</keyword>
<dbReference type="Pfam" id="PF11967">
    <property type="entry name" value="RecO_N"/>
    <property type="match status" value="1"/>
</dbReference>
<dbReference type="GO" id="GO:0006310">
    <property type="term" value="P:DNA recombination"/>
    <property type="evidence" value="ECO:0007669"/>
    <property type="project" value="UniProtKB-KW"/>
</dbReference>
<protein>
    <recommendedName>
        <fullName evidence="2">DNA repair protein RecO</fullName>
    </recommendedName>
    <alternativeName>
        <fullName evidence="6">Recombination protein O</fullName>
    </alternativeName>
</protein>
<evidence type="ECO:0000259" key="7">
    <source>
        <dbReference type="Pfam" id="PF11967"/>
    </source>
</evidence>
<dbReference type="EMBL" id="UINC01172401">
    <property type="protein sequence ID" value="SVD77465.1"/>
    <property type="molecule type" value="Genomic_DNA"/>
</dbReference>
<dbReference type="GO" id="GO:0043590">
    <property type="term" value="C:bacterial nucleoid"/>
    <property type="evidence" value="ECO:0007669"/>
    <property type="project" value="TreeGrafter"/>
</dbReference>
<name>A0A382Y3P1_9ZZZZ</name>
<dbReference type="InterPro" id="IPR037278">
    <property type="entry name" value="ARFGAP/RecO"/>
</dbReference>
<evidence type="ECO:0000256" key="3">
    <source>
        <dbReference type="ARBA" id="ARBA00022763"/>
    </source>
</evidence>
<dbReference type="InterPro" id="IPR022572">
    <property type="entry name" value="DNA_rep/recomb_RecO_N"/>
</dbReference>
<evidence type="ECO:0000256" key="4">
    <source>
        <dbReference type="ARBA" id="ARBA00023172"/>
    </source>
</evidence>
<evidence type="ECO:0000313" key="8">
    <source>
        <dbReference type="EMBL" id="SVD77465.1"/>
    </source>
</evidence>
<dbReference type="InterPro" id="IPR012340">
    <property type="entry name" value="NA-bd_OB-fold"/>
</dbReference>
<evidence type="ECO:0000256" key="5">
    <source>
        <dbReference type="ARBA" id="ARBA00023204"/>
    </source>
</evidence>
<dbReference type="Pfam" id="PF02565">
    <property type="entry name" value="RecO_C"/>
    <property type="match status" value="1"/>
</dbReference>
<evidence type="ECO:0000256" key="1">
    <source>
        <dbReference type="ARBA" id="ARBA00007452"/>
    </source>
</evidence>
<dbReference type="PANTHER" id="PTHR33991">
    <property type="entry name" value="DNA REPAIR PROTEIN RECO"/>
    <property type="match status" value="1"/>
</dbReference>
<reference evidence="8" key="1">
    <citation type="submission" date="2018-05" db="EMBL/GenBank/DDBJ databases">
        <authorList>
            <person name="Lanie J.A."/>
            <person name="Ng W.-L."/>
            <person name="Kazmierczak K.M."/>
            <person name="Andrzejewski T.M."/>
            <person name="Davidsen T.M."/>
            <person name="Wayne K.J."/>
            <person name="Tettelin H."/>
            <person name="Glass J.I."/>
            <person name="Rusch D."/>
            <person name="Podicherti R."/>
            <person name="Tsui H.-C.T."/>
            <person name="Winkler M.E."/>
        </authorList>
    </citation>
    <scope>NUCLEOTIDE SEQUENCE</scope>
</reference>
<feature type="domain" description="DNA replication/recombination mediator RecO N-terminal" evidence="7">
    <location>
        <begin position="15"/>
        <end position="95"/>
    </location>
</feature>
<evidence type="ECO:0000256" key="6">
    <source>
        <dbReference type="ARBA" id="ARBA00033409"/>
    </source>
</evidence>
<dbReference type="Gene3D" id="1.20.1440.120">
    <property type="entry name" value="Recombination protein O, C-terminal domain"/>
    <property type="match status" value="1"/>
</dbReference>
<evidence type="ECO:0000256" key="2">
    <source>
        <dbReference type="ARBA" id="ARBA00021310"/>
    </source>
</evidence>
<keyword evidence="3" id="KW-0227">DNA damage</keyword>
<dbReference type="InterPro" id="IPR003717">
    <property type="entry name" value="RecO"/>
</dbReference>
<organism evidence="8">
    <name type="scientific">marine metagenome</name>
    <dbReference type="NCBI Taxonomy" id="408172"/>
    <lineage>
        <taxon>unclassified sequences</taxon>
        <taxon>metagenomes</taxon>
        <taxon>ecological metagenomes</taxon>
    </lineage>
</organism>
<feature type="non-terminal residue" evidence="8">
    <location>
        <position position="186"/>
    </location>
</feature>
<sequence length="186" mass="20917">MFEIAALSVCLGLKMAVQKTEAIVIRSYPLSDSSKILTFYTKEFGKVRAVAKGAKNTKSKFRGNVELLNHGLLVFFEKPNRDLQNVNEFDLINCFDQLKQDFDQTTYACYCSELVDAIESEGGANPDVFDLLICALKTLPYAKDIPLFARMFELCLLNETGYMPLFSHCIACSQPLTDVPARFSDR</sequence>
<comment type="similarity">
    <text evidence="1">Belongs to the RecO family.</text>
</comment>
<keyword evidence="4" id="KW-0233">DNA recombination</keyword>
<proteinExistence type="inferred from homology"/>
<dbReference type="GO" id="GO:0006302">
    <property type="term" value="P:double-strand break repair"/>
    <property type="evidence" value="ECO:0007669"/>
    <property type="project" value="TreeGrafter"/>
</dbReference>
<gene>
    <name evidence="8" type="ORF">METZ01_LOCUS430319</name>
</gene>
<dbReference type="SUPFAM" id="SSF57863">
    <property type="entry name" value="ArfGap/RecO-like zinc finger"/>
    <property type="match status" value="1"/>
</dbReference>
<dbReference type="AlphaFoldDB" id="A0A382Y3P1"/>